<evidence type="ECO:0000313" key="2">
    <source>
        <dbReference type="EMBL" id="KGN40863.1"/>
    </source>
</evidence>
<dbReference type="SUPFAM" id="SSF53335">
    <property type="entry name" value="S-adenosyl-L-methionine-dependent methyltransferases"/>
    <property type="match status" value="1"/>
</dbReference>
<evidence type="ECO:0000259" key="1">
    <source>
        <dbReference type="Pfam" id="PF08241"/>
    </source>
</evidence>
<evidence type="ECO:0000313" key="3">
    <source>
        <dbReference type="Proteomes" id="UP000030013"/>
    </source>
</evidence>
<name>A0A0A0JUN3_9MICO</name>
<feature type="domain" description="Methyltransferase type 11" evidence="1">
    <location>
        <begin position="63"/>
        <end position="112"/>
    </location>
</feature>
<sequence length="209" mass="23116">MRQDAAEQLLWRARALPVRVGSLLAPSMMAKSARTASKIHLGCGSNLLDGWANIDIAGPPGVVKFDLLQPLPYPSGAADLVFSEHFIEHVRKDQAARLLAECARFLRPGGVFRVSTPDLSVLVEEYRSGRVSEWADMGWLPESPCDLINEGMRLWGHLYVWDESELTAALVRSGFTSISRVARHESAIPDLRGLECRPFHGDLILEATK</sequence>
<dbReference type="STRING" id="1385519.N801_10780"/>
<dbReference type="Proteomes" id="UP000030013">
    <property type="component" value="Unassembled WGS sequence"/>
</dbReference>
<gene>
    <name evidence="2" type="ORF">N801_10780</name>
</gene>
<keyword evidence="3" id="KW-1185">Reference proteome</keyword>
<dbReference type="AlphaFoldDB" id="A0A0A0JUN3"/>
<dbReference type="GO" id="GO:0008757">
    <property type="term" value="F:S-adenosylmethionine-dependent methyltransferase activity"/>
    <property type="evidence" value="ECO:0007669"/>
    <property type="project" value="InterPro"/>
</dbReference>
<reference evidence="2 3" key="1">
    <citation type="submission" date="2013-08" db="EMBL/GenBank/DDBJ databases">
        <title>The genome sequence of Knoellia aerolata.</title>
        <authorList>
            <person name="Zhu W."/>
            <person name="Wang G."/>
        </authorList>
    </citation>
    <scope>NUCLEOTIDE SEQUENCE [LARGE SCALE GENOMIC DNA]</scope>
    <source>
        <strain evidence="2 3">DSM 18566</strain>
    </source>
</reference>
<dbReference type="eggNOG" id="COG4627">
    <property type="taxonomic scope" value="Bacteria"/>
</dbReference>
<organism evidence="2 3">
    <name type="scientific">Knoellia aerolata DSM 18566</name>
    <dbReference type="NCBI Taxonomy" id="1385519"/>
    <lineage>
        <taxon>Bacteria</taxon>
        <taxon>Bacillati</taxon>
        <taxon>Actinomycetota</taxon>
        <taxon>Actinomycetes</taxon>
        <taxon>Micrococcales</taxon>
        <taxon>Intrasporangiaceae</taxon>
        <taxon>Knoellia</taxon>
    </lineage>
</organism>
<dbReference type="EMBL" id="AVPL01000029">
    <property type="protein sequence ID" value="KGN40863.1"/>
    <property type="molecule type" value="Genomic_DNA"/>
</dbReference>
<protein>
    <recommendedName>
        <fullName evidence="1">Methyltransferase type 11 domain-containing protein</fullName>
    </recommendedName>
</protein>
<dbReference type="InterPro" id="IPR013216">
    <property type="entry name" value="Methyltransf_11"/>
</dbReference>
<dbReference type="Pfam" id="PF08241">
    <property type="entry name" value="Methyltransf_11"/>
    <property type="match status" value="1"/>
</dbReference>
<comment type="caution">
    <text evidence="2">The sequence shown here is derived from an EMBL/GenBank/DDBJ whole genome shotgun (WGS) entry which is preliminary data.</text>
</comment>
<accession>A0A0A0JUN3</accession>
<dbReference type="CDD" id="cd02440">
    <property type="entry name" value="AdoMet_MTases"/>
    <property type="match status" value="1"/>
</dbReference>
<proteinExistence type="predicted"/>
<dbReference type="InterPro" id="IPR029063">
    <property type="entry name" value="SAM-dependent_MTases_sf"/>
</dbReference>
<dbReference type="Gene3D" id="3.40.50.150">
    <property type="entry name" value="Vaccinia Virus protein VP39"/>
    <property type="match status" value="1"/>
</dbReference>